<dbReference type="EMBL" id="JAWWMZ010000026">
    <property type="protein sequence ID" value="MDX4958159.1"/>
    <property type="molecule type" value="Genomic_DNA"/>
</dbReference>
<evidence type="ECO:0000256" key="1">
    <source>
        <dbReference type="SAM" id="SignalP"/>
    </source>
</evidence>
<gene>
    <name evidence="2" type="ORF">SGN30_32455</name>
</gene>
<dbReference type="AlphaFoldDB" id="A0AAJ2R4L7"/>
<keyword evidence="1" id="KW-0732">Signal</keyword>
<dbReference type="RefSeq" id="WP_319077181.1">
    <property type="nucleotide sequence ID" value="NZ_JAWWMZ010000026.1"/>
</dbReference>
<organism evidence="2 3">
    <name type="scientific">Delftia acidovorans</name>
    <name type="common">Pseudomonas acidovorans</name>
    <name type="synonym">Comamonas acidovorans</name>
    <dbReference type="NCBI Taxonomy" id="80866"/>
    <lineage>
        <taxon>Bacteria</taxon>
        <taxon>Pseudomonadati</taxon>
        <taxon>Pseudomonadota</taxon>
        <taxon>Betaproteobacteria</taxon>
        <taxon>Burkholderiales</taxon>
        <taxon>Comamonadaceae</taxon>
        <taxon>Delftia</taxon>
    </lineage>
</organism>
<name>A0AAJ2R4L7_DELAC</name>
<dbReference type="Proteomes" id="UP001287445">
    <property type="component" value="Unassembled WGS sequence"/>
</dbReference>
<protein>
    <submittedName>
        <fullName evidence="2">Uncharacterized protein</fullName>
    </submittedName>
</protein>
<evidence type="ECO:0000313" key="2">
    <source>
        <dbReference type="EMBL" id="MDX4958159.1"/>
    </source>
</evidence>
<accession>A0AAJ2R4L7</accession>
<sequence length="145" mass="15297">MIIKHAIAIATLALATGGANAWTLVYANDAAGNVTAGSLQSLRTAVLNGSSVRVVSDVPGKHAWSVPCFQMAVKYDAQGVVCFGGSPLASDNSMGAQFSNVYSPPQIVHIMLNTQGQYSQALVRISDGVLASKTLVYHPMQWFVE</sequence>
<reference evidence="2" key="1">
    <citation type="submission" date="2023-11" db="EMBL/GenBank/DDBJ databases">
        <title>Identification and selenium tolerance of Delftia acidovorans R3-25.</title>
        <authorList>
            <person name="Zhang S."/>
            <person name="Liu Y."/>
            <person name="Guo Y."/>
        </authorList>
    </citation>
    <scope>NUCLEOTIDE SEQUENCE</scope>
    <source>
        <strain evidence="2">R3-25</strain>
    </source>
</reference>
<feature type="chain" id="PRO_5042550511" evidence="1">
    <location>
        <begin position="22"/>
        <end position="145"/>
    </location>
</feature>
<evidence type="ECO:0000313" key="3">
    <source>
        <dbReference type="Proteomes" id="UP001287445"/>
    </source>
</evidence>
<comment type="caution">
    <text evidence="2">The sequence shown here is derived from an EMBL/GenBank/DDBJ whole genome shotgun (WGS) entry which is preliminary data.</text>
</comment>
<proteinExistence type="predicted"/>
<feature type="signal peptide" evidence="1">
    <location>
        <begin position="1"/>
        <end position="21"/>
    </location>
</feature>